<dbReference type="EMBL" id="LCDG01000017">
    <property type="protein sequence ID" value="KKS46754.1"/>
    <property type="molecule type" value="Genomic_DNA"/>
</dbReference>
<dbReference type="Proteomes" id="UP000034704">
    <property type="component" value="Unassembled WGS sequence"/>
</dbReference>
<evidence type="ECO:0000313" key="1">
    <source>
        <dbReference type="EMBL" id="KKS46754.1"/>
    </source>
</evidence>
<sequence length="89" mass="10331">MPRMSTVNAEVKKNNNENAISLIRRFTKRVQGSGIIPRVRSIRYNQRKPNHSKMKKSALVVLGMRKEYELLEKLGKLPEKKQKGRPRSS</sequence>
<comment type="caution">
    <text evidence="1">The sequence shown here is derived from an EMBL/GenBank/DDBJ whole genome shotgun (WGS) entry which is preliminary data.</text>
</comment>
<evidence type="ECO:0000313" key="2">
    <source>
        <dbReference type="Proteomes" id="UP000034704"/>
    </source>
</evidence>
<organism evidence="1 2">
    <name type="scientific">Candidatus Nomurabacteria bacterium GW2011_GWC2_42_20</name>
    <dbReference type="NCBI Taxonomy" id="1618756"/>
    <lineage>
        <taxon>Bacteria</taxon>
        <taxon>Candidatus Nomuraibacteriota</taxon>
    </lineage>
</organism>
<evidence type="ECO:0008006" key="3">
    <source>
        <dbReference type="Google" id="ProtNLM"/>
    </source>
</evidence>
<gene>
    <name evidence="1" type="ORF">UV12_C0017G0008</name>
</gene>
<dbReference type="STRING" id="1618756.UV12_C0017G0008"/>
<accession>A0A0G0ZDI9</accession>
<dbReference type="AlphaFoldDB" id="A0A0G0ZDI9"/>
<name>A0A0G0ZDI9_9BACT</name>
<proteinExistence type="predicted"/>
<reference evidence="1 2" key="1">
    <citation type="journal article" date="2015" name="Nature">
        <title>rRNA introns, odd ribosomes, and small enigmatic genomes across a large radiation of phyla.</title>
        <authorList>
            <person name="Brown C.T."/>
            <person name="Hug L.A."/>
            <person name="Thomas B.C."/>
            <person name="Sharon I."/>
            <person name="Castelle C.J."/>
            <person name="Singh A."/>
            <person name="Wilkins M.J."/>
            <person name="Williams K.H."/>
            <person name="Banfield J.F."/>
        </authorList>
    </citation>
    <scope>NUCLEOTIDE SEQUENCE [LARGE SCALE GENOMIC DNA]</scope>
</reference>
<protein>
    <recommendedName>
        <fullName evidence="3">30S ribosomal protein S21</fullName>
    </recommendedName>
</protein>